<sequence>MSKLRKMDTNSELTPVEFVDPATVIEGTAIEKGVGYMGDDGEALTVGIWETTAYAEVFSGEGYPEDEYCHVVAGTLTMTDDKGDVETFEAGENFVVRRGWCGEFRVTDGFKKIYVMAAA</sequence>
<protein>
    <submittedName>
        <fullName evidence="2">DUF861 domain-containing protein</fullName>
    </submittedName>
</protein>
<dbReference type="InterPro" id="IPR014710">
    <property type="entry name" value="RmlC-like_jellyroll"/>
</dbReference>
<proteinExistence type="predicted"/>
<accession>A0ABX2PV13</accession>
<name>A0ABX2PV13_9RHOB</name>
<comment type="caution">
    <text evidence="2">The sequence shown here is derived from an EMBL/GenBank/DDBJ whole genome shotgun (WGS) entry which is preliminary data.</text>
</comment>
<feature type="domain" description="(S)-ureidoglycine aminohydrolase cupin" evidence="1">
    <location>
        <begin position="45"/>
        <end position="114"/>
    </location>
</feature>
<evidence type="ECO:0000313" key="2">
    <source>
        <dbReference type="EMBL" id="NVO57412.1"/>
    </source>
</evidence>
<organism evidence="2 3">
    <name type="scientific">Ruegeria haliotis</name>
    <dbReference type="NCBI Taxonomy" id="2747601"/>
    <lineage>
        <taxon>Bacteria</taxon>
        <taxon>Pseudomonadati</taxon>
        <taxon>Pseudomonadota</taxon>
        <taxon>Alphaproteobacteria</taxon>
        <taxon>Rhodobacterales</taxon>
        <taxon>Roseobacteraceae</taxon>
        <taxon>Ruegeria</taxon>
    </lineage>
</organism>
<dbReference type="EMBL" id="JABXWT010000011">
    <property type="protein sequence ID" value="NVO57412.1"/>
    <property type="molecule type" value="Genomic_DNA"/>
</dbReference>
<dbReference type="InterPro" id="IPR008579">
    <property type="entry name" value="UGlyAH_Cupin_dom"/>
</dbReference>
<dbReference type="Proteomes" id="UP000630805">
    <property type="component" value="Unassembled WGS sequence"/>
</dbReference>
<gene>
    <name evidence="2" type="ORF">HW561_16575</name>
</gene>
<dbReference type="Pfam" id="PF05899">
    <property type="entry name" value="Cupin_3"/>
    <property type="match status" value="1"/>
</dbReference>
<dbReference type="InterPro" id="IPR011051">
    <property type="entry name" value="RmlC_Cupin_sf"/>
</dbReference>
<reference evidence="2 3" key="1">
    <citation type="submission" date="2020-06" db="EMBL/GenBank/DDBJ databases">
        <authorList>
            <person name="Cao W.R."/>
        </authorList>
    </citation>
    <scope>NUCLEOTIDE SEQUENCE [LARGE SCALE GENOMIC DNA]</scope>
    <source>
        <strain evidence="2 3">B1Z28</strain>
    </source>
</reference>
<dbReference type="SUPFAM" id="SSF51182">
    <property type="entry name" value="RmlC-like cupins"/>
    <property type="match status" value="1"/>
</dbReference>
<evidence type="ECO:0000313" key="3">
    <source>
        <dbReference type="Proteomes" id="UP000630805"/>
    </source>
</evidence>
<keyword evidence="3" id="KW-1185">Reference proteome</keyword>
<dbReference type="Gene3D" id="2.60.120.10">
    <property type="entry name" value="Jelly Rolls"/>
    <property type="match status" value="1"/>
</dbReference>
<evidence type="ECO:0000259" key="1">
    <source>
        <dbReference type="Pfam" id="PF05899"/>
    </source>
</evidence>
<dbReference type="RefSeq" id="WP_176866483.1">
    <property type="nucleotide sequence ID" value="NZ_JABXWT010000011.1"/>
</dbReference>